<protein>
    <submittedName>
        <fullName evidence="1">F515640d-6e42-4f08-9221-fc4b2955800f</fullName>
    </submittedName>
</protein>
<evidence type="ECO:0000313" key="1">
    <source>
        <dbReference type="EMBL" id="SPQ26545.1"/>
    </source>
</evidence>
<dbReference type="Proteomes" id="UP000289323">
    <property type="component" value="Unassembled WGS sequence"/>
</dbReference>
<organism evidence="1 2">
    <name type="scientific">Thermothielavioides terrestris</name>
    <dbReference type="NCBI Taxonomy" id="2587410"/>
    <lineage>
        <taxon>Eukaryota</taxon>
        <taxon>Fungi</taxon>
        <taxon>Dikarya</taxon>
        <taxon>Ascomycota</taxon>
        <taxon>Pezizomycotina</taxon>
        <taxon>Sordariomycetes</taxon>
        <taxon>Sordariomycetidae</taxon>
        <taxon>Sordariales</taxon>
        <taxon>Chaetomiaceae</taxon>
        <taxon>Thermothielavioides</taxon>
    </lineage>
</organism>
<name>A0A446BVJ5_9PEZI</name>
<evidence type="ECO:0000313" key="2">
    <source>
        <dbReference type="Proteomes" id="UP000289323"/>
    </source>
</evidence>
<proteinExistence type="predicted"/>
<dbReference type="EMBL" id="OUUZ01000018">
    <property type="protein sequence ID" value="SPQ26545.1"/>
    <property type="molecule type" value="Genomic_DNA"/>
</dbReference>
<accession>A0A446BVJ5</accession>
<gene>
    <name evidence="1" type="ORF">TT172_LOCUS8964</name>
</gene>
<reference evidence="1 2" key="1">
    <citation type="submission" date="2018-04" db="EMBL/GenBank/DDBJ databases">
        <authorList>
            <person name="Huttner S."/>
            <person name="Dainat J."/>
        </authorList>
    </citation>
    <scope>NUCLEOTIDE SEQUENCE [LARGE SCALE GENOMIC DNA]</scope>
</reference>
<sequence length="212" mass="24127">MPLFHQAASVGDLAQHLAYCEMRIQDNEATLAANQRTLDHLIRAIDFLEAKLRTGTNMLQETEWRLAGCDVQVAIFQAGLQRMGPSLSKPVEWLGELFPQLRALWYGTLYSVYQLIETPRLSEGQRPYRRGQDLDAFAQLPAQLLAARTQSLRLARLHRQALNHFRQAWEQGLQVREQRLRLHCLRKVVRLVLLGGGTPDLIARLLNGPTGQ</sequence>
<dbReference type="AlphaFoldDB" id="A0A446BVJ5"/>